<dbReference type="EMBL" id="CAFAAD010000176">
    <property type="protein sequence ID" value="CAB4804649.1"/>
    <property type="molecule type" value="Genomic_DNA"/>
</dbReference>
<proteinExistence type="predicted"/>
<reference evidence="1" key="1">
    <citation type="submission" date="2020-05" db="EMBL/GenBank/DDBJ databases">
        <authorList>
            <person name="Chiriac C."/>
            <person name="Salcher M."/>
            <person name="Ghai R."/>
            <person name="Kavagutti S V."/>
        </authorList>
    </citation>
    <scope>NUCLEOTIDE SEQUENCE</scope>
</reference>
<evidence type="ECO:0000313" key="1">
    <source>
        <dbReference type="EMBL" id="CAB4804649.1"/>
    </source>
</evidence>
<sequence>MGRAVGFEPFFSSDFVRADDRTNLVIENLRSGAGERLKSGVFETTKVRVERLVEASSAFGNFKRGESVYVDFGHSFGNGASHIDVIVSVEVGMNAALQTHFSCP</sequence>
<dbReference type="AlphaFoldDB" id="A0A6J6Y6T0"/>
<name>A0A6J6Y6T0_9ZZZZ</name>
<protein>
    <submittedName>
        <fullName evidence="1">Unannotated protein</fullName>
    </submittedName>
</protein>
<organism evidence="1">
    <name type="scientific">freshwater metagenome</name>
    <dbReference type="NCBI Taxonomy" id="449393"/>
    <lineage>
        <taxon>unclassified sequences</taxon>
        <taxon>metagenomes</taxon>
        <taxon>ecological metagenomes</taxon>
    </lineage>
</organism>
<gene>
    <name evidence="1" type="ORF">UFOPK2969_01663</name>
</gene>
<accession>A0A6J6Y6T0</accession>